<feature type="transmembrane region" description="Helical" evidence="9">
    <location>
        <begin position="241"/>
        <end position="258"/>
    </location>
</feature>
<evidence type="ECO:0000256" key="9">
    <source>
        <dbReference type="SAM" id="Phobius"/>
    </source>
</evidence>
<dbReference type="GO" id="GO:0005886">
    <property type="term" value="C:plasma membrane"/>
    <property type="evidence" value="ECO:0007669"/>
    <property type="project" value="UniProtKB-SubCell"/>
</dbReference>
<keyword evidence="2" id="KW-0813">Transport</keyword>
<dbReference type="RefSeq" id="WP_145078879.1">
    <property type="nucleotide sequence ID" value="NZ_JAYFNS010000031.1"/>
</dbReference>
<feature type="transmembrane region" description="Helical" evidence="9">
    <location>
        <begin position="193"/>
        <end position="211"/>
    </location>
</feature>
<accession>A0A562JKB0</accession>
<dbReference type="AlphaFoldDB" id="A0A562JKB0"/>
<evidence type="ECO:0000256" key="6">
    <source>
        <dbReference type="ARBA" id="ARBA00022989"/>
    </source>
</evidence>
<dbReference type="GO" id="GO:0015297">
    <property type="term" value="F:antiporter activity"/>
    <property type="evidence" value="ECO:0007669"/>
    <property type="project" value="UniProtKB-KW"/>
</dbReference>
<feature type="transmembrane region" description="Helical" evidence="9">
    <location>
        <begin position="38"/>
        <end position="56"/>
    </location>
</feature>
<dbReference type="InterPro" id="IPR052180">
    <property type="entry name" value="NhaC_Na-H+_Antiporter"/>
</dbReference>
<evidence type="ECO:0000256" key="1">
    <source>
        <dbReference type="ARBA" id="ARBA00004651"/>
    </source>
</evidence>
<feature type="domain" description="Na+/H+ antiporter NhaC-like C-terminal" evidence="10">
    <location>
        <begin position="161"/>
        <end position="457"/>
    </location>
</feature>
<feature type="transmembrane region" description="Helical" evidence="9">
    <location>
        <begin position="317"/>
        <end position="336"/>
    </location>
</feature>
<sequence>MENTSKKPSFAISLLIVAFLFVIIIVQVFVAGSPDIHMTLVFSISFAVVLLLATGTKWSSVEDGIMHGCKIATVPMLILMFIGMLIPALIASGTIPALIYYGLKIINPKVFLLTAAIICSIASMCTGSSWTTGGTFGVAFMGISIGLGIPPAITAGAVVSGAVIGDKLSPLSDSTNLAAGVSEANLFTHIKSMLYTTVPAFIISLVIYTLLGMKYSASTIDTTAVDAILQGISANFNVTPMYALISLIPLLSVIIMAVKKVNALAAMVIASLIAMVIAIVAQGYSILQMMSFMNYGFGIETGVADVNKLLNRGGIQAMMWTVSLGYLGLSYGGILEKTGTLESLLDKMAGLTRSARNLIITHIISSIVVNFISASQYVAIIIPGRMYLPAYQKLGIRNDVASRTCEDSGTVTSPLVPWGLCGVFFTGALGVGTMEYLPYAFLCYLTPIVAIIYATTGKFIWKNEETSDSTVENIAK</sequence>
<evidence type="ECO:0000256" key="7">
    <source>
        <dbReference type="ARBA" id="ARBA00023136"/>
    </source>
</evidence>
<protein>
    <submittedName>
        <fullName evidence="11">Transporter (NhaC family)</fullName>
    </submittedName>
</protein>
<proteinExistence type="inferred from homology"/>
<feature type="transmembrane region" description="Helical" evidence="9">
    <location>
        <begin position="436"/>
        <end position="454"/>
    </location>
</feature>
<evidence type="ECO:0000256" key="3">
    <source>
        <dbReference type="ARBA" id="ARBA00022449"/>
    </source>
</evidence>
<comment type="caution">
    <text evidence="11">The sequence shown here is derived from an EMBL/GenBank/DDBJ whole genome shotgun (WGS) entry which is preliminary data.</text>
</comment>
<dbReference type="OrthoDB" id="9762978at2"/>
<evidence type="ECO:0000313" key="11">
    <source>
        <dbReference type="EMBL" id="TWH83646.1"/>
    </source>
</evidence>
<feature type="transmembrane region" description="Helical" evidence="9">
    <location>
        <begin position="12"/>
        <end position="31"/>
    </location>
</feature>
<feature type="transmembrane region" description="Helical" evidence="9">
    <location>
        <begin position="76"/>
        <end position="103"/>
    </location>
</feature>
<dbReference type="EMBL" id="VLKH01000001">
    <property type="protein sequence ID" value="TWH83646.1"/>
    <property type="molecule type" value="Genomic_DNA"/>
</dbReference>
<dbReference type="InterPro" id="IPR004770">
    <property type="entry name" value="Na/H_antiport_NhaC"/>
</dbReference>
<dbReference type="PANTHER" id="PTHR33451:SF3">
    <property type="entry name" value="MALATE-2H(+)_NA(+)-LACTATE ANTIPORTER"/>
    <property type="match status" value="1"/>
</dbReference>
<comment type="subcellular location">
    <subcellularLocation>
        <location evidence="1">Cell membrane</location>
        <topology evidence="1">Multi-pass membrane protein</topology>
    </subcellularLocation>
</comment>
<name>A0A562JKB0_9FIRM</name>
<feature type="transmembrane region" description="Helical" evidence="9">
    <location>
        <begin position="265"/>
        <end position="287"/>
    </location>
</feature>
<feature type="transmembrane region" description="Helical" evidence="9">
    <location>
        <begin position="110"/>
        <end position="130"/>
    </location>
</feature>
<keyword evidence="4" id="KW-1003">Cell membrane</keyword>
<organism evidence="11 12">
    <name type="scientific">Sedimentibacter saalensis</name>
    <dbReference type="NCBI Taxonomy" id="130788"/>
    <lineage>
        <taxon>Bacteria</taxon>
        <taxon>Bacillati</taxon>
        <taxon>Bacillota</taxon>
        <taxon>Tissierellia</taxon>
        <taxon>Sedimentibacter</taxon>
    </lineage>
</organism>
<dbReference type="NCBIfam" id="TIGR00931">
    <property type="entry name" value="antiport_nhaC"/>
    <property type="match status" value="1"/>
</dbReference>
<dbReference type="InterPro" id="IPR018461">
    <property type="entry name" value="Na/H_Antiport_NhaC-like_C"/>
</dbReference>
<keyword evidence="6 9" id="KW-1133">Transmembrane helix</keyword>
<keyword evidence="7 9" id="KW-0472">Membrane</keyword>
<evidence type="ECO:0000259" key="10">
    <source>
        <dbReference type="Pfam" id="PF03553"/>
    </source>
</evidence>
<feature type="transmembrane region" description="Helical" evidence="9">
    <location>
        <begin position="357"/>
        <end position="382"/>
    </location>
</feature>
<comment type="similarity">
    <text evidence="8">Belongs to the NhaC Na(+)/H(+) (TC 2.A.35) antiporter family.</text>
</comment>
<keyword evidence="12" id="KW-1185">Reference proteome</keyword>
<reference evidence="11 12" key="1">
    <citation type="submission" date="2019-07" db="EMBL/GenBank/DDBJ databases">
        <title>Genomic Encyclopedia of Type Strains, Phase I: the one thousand microbial genomes (KMG-I) project.</title>
        <authorList>
            <person name="Kyrpides N."/>
        </authorList>
    </citation>
    <scope>NUCLEOTIDE SEQUENCE [LARGE SCALE GENOMIC DNA]</scope>
    <source>
        <strain evidence="11 12">DSM 13558</strain>
    </source>
</reference>
<evidence type="ECO:0000256" key="5">
    <source>
        <dbReference type="ARBA" id="ARBA00022692"/>
    </source>
</evidence>
<dbReference type="PANTHER" id="PTHR33451">
    <property type="entry name" value="MALATE-2H(+)/NA(+)-LACTATE ANTIPORTER"/>
    <property type="match status" value="1"/>
</dbReference>
<dbReference type="Pfam" id="PF03553">
    <property type="entry name" value="Na_H_antiporter"/>
    <property type="match status" value="1"/>
</dbReference>
<evidence type="ECO:0000313" key="12">
    <source>
        <dbReference type="Proteomes" id="UP000315343"/>
    </source>
</evidence>
<keyword evidence="5 9" id="KW-0812">Transmembrane</keyword>
<keyword evidence="3" id="KW-0050">Antiport</keyword>
<feature type="transmembrane region" description="Helical" evidence="9">
    <location>
        <begin position="136"/>
        <end position="164"/>
    </location>
</feature>
<evidence type="ECO:0000256" key="2">
    <source>
        <dbReference type="ARBA" id="ARBA00022448"/>
    </source>
</evidence>
<evidence type="ECO:0000256" key="4">
    <source>
        <dbReference type="ARBA" id="ARBA00022475"/>
    </source>
</evidence>
<gene>
    <name evidence="11" type="ORF">LY60_00258</name>
</gene>
<dbReference type="Proteomes" id="UP000315343">
    <property type="component" value="Unassembled WGS sequence"/>
</dbReference>
<evidence type="ECO:0000256" key="8">
    <source>
        <dbReference type="ARBA" id="ARBA00038435"/>
    </source>
</evidence>